<name>A0A0Q9YWM6_9GAMM</name>
<protein>
    <submittedName>
        <fullName evidence="5">DNA recombination protein RmuC</fullName>
    </submittedName>
</protein>
<keyword evidence="4" id="KW-0233">DNA recombination</keyword>
<comment type="caution">
    <text evidence="5">The sequence shown here is derived from an EMBL/GenBank/DDBJ whole genome shotgun (WGS) entry which is preliminary data.</text>
</comment>
<evidence type="ECO:0000313" key="6">
    <source>
        <dbReference type="EMBL" id="MCS5711221.1"/>
    </source>
</evidence>
<dbReference type="AlphaFoldDB" id="A0A0Q9YWM6"/>
<keyword evidence="7" id="KW-1185">Reference proteome</keyword>
<evidence type="ECO:0000313" key="5">
    <source>
        <dbReference type="EMBL" id="KRG21111.1"/>
    </source>
</evidence>
<proteinExistence type="inferred from homology"/>
<evidence type="ECO:0000256" key="1">
    <source>
        <dbReference type="ARBA" id="ARBA00003416"/>
    </source>
</evidence>
<comment type="similarity">
    <text evidence="2">Belongs to the RmuC family.</text>
</comment>
<dbReference type="EMBL" id="LKAJ02000001">
    <property type="protein sequence ID" value="MCS5711221.1"/>
    <property type="molecule type" value="Genomic_DNA"/>
</dbReference>
<organism evidence="5">
    <name type="scientific">Candidatus Berkiella aquae</name>
    <dbReference type="NCBI Taxonomy" id="295108"/>
    <lineage>
        <taxon>Bacteria</taxon>
        <taxon>Pseudomonadati</taxon>
        <taxon>Pseudomonadota</taxon>
        <taxon>Gammaproteobacteria</taxon>
        <taxon>Candidatus Berkiellales</taxon>
        <taxon>Candidatus Berkiellaceae</taxon>
        <taxon>Candidatus Berkiella</taxon>
    </lineage>
</organism>
<evidence type="ECO:0000256" key="2">
    <source>
        <dbReference type="ARBA" id="ARBA00009840"/>
    </source>
</evidence>
<dbReference type="PATRIC" id="fig|1590043.3.peg.1703"/>
<reference evidence="6" key="2">
    <citation type="journal article" date="2016" name="Genome Announc.">
        <title>Draft Genome Sequences of Two Novel Amoeba-Resistant Intranuclear Bacteria, 'Candidatus Berkiella cookevillensis' and 'Candidatus Berkiella aquae'.</title>
        <authorList>
            <person name="Mehari Y.T."/>
            <person name="Arivett B.A."/>
            <person name="Farone A.L."/>
            <person name="Gunderson J.H."/>
            <person name="Farone M.B."/>
        </authorList>
    </citation>
    <scope>NUCLEOTIDE SEQUENCE</scope>
    <source>
        <strain evidence="6">HT99</strain>
    </source>
</reference>
<dbReference type="Pfam" id="PF02646">
    <property type="entry name" value="RmuC"/>
    <property type="match status" value="1"/>
</dbReference>
<evidence type="ECO:0000256" key="4">
    <source>
        <dbReference type="ARBA" id="ARBA00023172"/>
    </source>
</evidence>
<comment type="function">
    <text evidence="1">Involved in DNA recombination.</text>
</comment>
<dbReference type="RefSeq" id="WP_075066441.1">
    <property type="nucleotide sequence ID" value="NZ_LKAJ02000001.1"/>
</dbReference>
<dbReference type="GO" id="GO:0006310">
    <property type="term" value="P:DNA recombination"/>
    <property type="evidence" value="ECO:0007669"/>
    <property type="project" value="UniProtKB-KW"/>
</dbReference>
<dbReference type="PANTHER" id="PTHR30563">
    <property type="entry name" value="DNA RECOMBINATION PROTEIN RMUC"/>
    <property type="match status" value="1"/>
</dbReference>
<dbReference type="STRING" id="295108.HT99x_01667"/>
<keyword evidence="3" id="KW-0175">Coiled coil</keyword>
<dbReference type="EMBL" id="LKAJ01000006">
    <property type="protein sequence ID" value="KRG21111.1"/>
    <property type="molecule type" value="Genomic_DNA"/>
</dbReference>
<evidence type="ECO:0000256" key="3">
    <source>
        <dbReference type="ARBA" id="ARBA00023054"/>
    </source>
</evidence>
<reference evidence="6" key="3">
    <citation type="submission" date="2021-06" db="EMBL/GenBank/DDBJ databases">
        <title>Genomic Description and Analysis of Intracellular Bacteria, Candidatus Berkiella cookevillensis and Candidatus Berkiella aquae.</title>
        <authorList>
            <person name="Kidane D.T."/>
            <person name="Mehari Y.T."/>
            <person name="Rice F.C."/>
            <person name="Arivett B.A."/>
            <person name="Farone A.L."/>
            <person name="Berk S.G."/>
            <person name="Farone M.B."/>
        </authorList>
    </citation>
    <scope>NUCLEOTIDE SEQUENCE</scope>
    <source>
        <strain evidence="6">HT99</strain>
    </source>
</reference>
<gene>
    <name evidence="5" type="primary">rmuC</name>
    <name evidence="6" type="ORF">HT99x_007230</name>
    <name evidence="5" type="ORF">HT99x_01667</name>
</gene>
<reference evidence="5" key="1">
    <citation type="submission" date="2015-09" db="EMBL/GenBank/DDBJ databases">
        <title>Draft Genome Sequences of Two Novel Amoeba-resistant Intranuclear Bacteria, Candidatus Berkiella cookevillensis and Candidatus Berkiella aquae.</title>
        <authorList>
            <person name="Mehari Y.T."/>
            <person name="Arivett B.A."/>
            <person name="Farone A.L."/>
            <person name="Gunderson J.H."/>
            <person name="Farone M.B."/>
        </authorList>
    </citation>
    <scope>NUCLEOTIDE SEQUENCE [LARGE SCALE GENOMIC DNA]</scope>
    <source>
        <strain evidence="5">HT99</strain>
    </source>
</reference>
<accession>A0A0Q9YWM6</accession>
<dbReference type="Gene3D" id="1.20.1260.80">
    <property type="match status" value="1"/>
</dbReference>
<dbReference type="Proteomes" id="UP000051497">
    <property type="component" value="Unassembled WGS sequence"/>
</dbReference>
<dbReference type="PANTHER" id="PTHR30563:SF0">
    <property type="entry name" value="DNA RECOMBINATION PROTEIN RMUC"/>
    <property type="match status" value="1"/>
</dbReference>
<evidence type="ECO:0000313" key="7">
    <source>
        <dbReference type="Proteomes" id="UP000051497"/>
    </source>
</evidence>
<sequence length="411" mass="47164">MLVGAIPTLLLLILLLQMARLGPKNQTFQEALETQLTNQCQQIIQRILKEQVEQQQRMSESLIKFSQQNSEAQQLSLHHLQTTLRDNFSELDKQIHNVLQRTTNHLSEQFDKLNQGTSQHLLKISEAVEIKLSKGFEKTNETFTNIVQRLAIIDDAQKKITDLSQNVVGLQTLLSDKRSRGAFGEVQLNVLINNVLPAHCYRLQHTLSNNARVDCLLLLPEPTGKIAVDAKFPLENYQKYLDLTNDETVRLTAKQQFKIDIKKHIQDISQKYIIPGETSDGAIMFIPAEAIFAEIHTHHADLVEYAWQMRVWLASPSTMMAILTTASSVLKDSATRQQVHVIQEHLRLLAQDFTRFDKRMNHLSQHLRQANEDAEQVHISSQKITKRFQQIEKVELEPLLETNQPLVLEEK</sequence>
<dbReference type="InterPro" id="IPR003798">
    <property type="entry name" value="DNA_recombination_RmuC"/>
</dbReference>